<evidence type="ECO:0000313" key="2">
    <source>
        <dbReference type="Proteomes" id="UP001476798"/>
    </source>
</evidence>
<evidence type="ECO:0000313" key="1">
    <source>
        <dbReference type="EMBL" id="MEQ2163967.1"/>
    </source>
</evidence>
<comment type="caution">
    <text evidence="1">The sequence shown here is derived from an EMBL/GenBank/DDBJ whole genome shotgun (WGS) entry which is preliminary data.</text>
</comment>
<protein>
    <recommendedName>
        <fullName evidence="3">Telomere-length maintenance and DNA damage repair domain-containing protein</fullName>
    </recommendedName>
</protein>
<sequence length="243" mass="27729">VLEHLVSALNIFLRSAAMNCRMRVCRLGEELLPSLLNVWADMRPSANLKEEIVEFFNLQLRVHHPKGAKTQDAGAHAEQWTRWRSLLYSLYDTLVREISHIGSRGKYVTGTRHIAVKDNLIELTADICHLIAAVLTSKYPSTLPAKELVQLLSVLYQLLAEQQRGNRGPYVLRCLKEVAHCQAHISQRAQVYRAELGRLWVRIWPHVLRGVSSPHTESLSLDLLASIVHGGLIDMDREFWKLF</sequence>
<gene>
    <name evidence="1" type="ORF">GOODEAATRI_001660</name>
</gene>
<keyword evidence="2" id="KW-1185">Reference proteome</keyword>
<dbReference type="Proteomes" id="UP001476798">
    <property type="component" value="Unassembled WGS sequence"/>
</dbReference>
<proteinExistence type="predicted"/>
<accession>A0ABV0MXV3</accession>
<dbReference type="InterPro" id="IPR038980">
    <property type="entry name" value="ATM_plant"/>
</dbReference>
<organism evidence="1 2">
    <name type="scientific">Goodea atripinnis</name>
    <dbReference type="NCBI Taxonomy" id="208336"/>
    <lineage>
        <taxon>Eukaryota</taxon>
        <taxon>Metazoa</taxon>
        <taxon>Chordata</taxon>
        <taxon>Craniata</taxon>
        <taxon>Vertebrata</taxon>
        <taxon>Euteleostomi</taxon>
        <taxon>Actinopterygii</taxon>
        <taxon>Neopterygii</taxon>
        <taxon>Teleostei</taxon>
        <taxon>Neoteleostei</taxon>
        <taxon>Acanthomorphata</taxon>
        <taxon>Ovalentaria</taxon>
        <taxon>Atherinomorphae</taxon>
        <taxon>Cyprinodontiformes</taxon>
        <taxon>Goodeidae</taxon>
        <taxon>Goodea</taxon>
    </lineage>
</organism>
<reference evidence="1 2" key="1">
    <citation type="submission" date="2021-06" db="EMBL/GenBank/DDBJ databases">
        <authorList>
            <person name="Palmer J.M."/>
        </authorList>
    </citation>
    <scope>NUCLEOTIDE SEQUENCE [LARGE SCALE GENOMIC DNA]</scope>
    <source>
        <strain evidence="1 2">GA_2019</strain>
        <tissue evidence="1">Muscle</tissue>
    </source>
</reference>
<feature type="non-terminal residue" evidence="1">
    <location>
        <position position="1"/>
    </location>
</feature>
<dbReference type="PANTHER" id="PTHR37079:SF4">
    <property type="entry name" value="SERINE_THREONINE-PROTEIN KINASE ATM"/>
    <property type="match status" value="1"/>
</dbReference>
<evidence type="ECO:0008006" key="3">
    <source>
        <dbReference type="Google" id="ProtNLM"/>
    </source>
</evidence>
<dbReference type="PANTHER" id="PTHR37079">
    <property type="entry name" value="SERINE/THREONINE-PROTEIN KINASE ATM"/>
    <property type="match status" value="1"/>
</dbReference>
<feature type="non-terminal residue" evidence="1">
    <location>
        <position position="243"/>
    </location>
</feature>
<dbReference type="EMBL" id="JAHRIO010020044">
    <property type="protein sequence ID" value="MEQ2163967.1"/>
    <property type="molecule type" value="Genomic_DNA"/>
</dbReference>
<name>A0ABV0MXV3_9TELE</name>